<dbReference type="InterPro" id="IPR009003">
    <property type="entry name" value="Peptidase_S1_PA"/>
</dbReference>
<protein>
    <recommendedName>
        <fullName evidence="4">PDZ domain-containing protein</fullName>
    </recommendedName>
</protein>
<keyword evidence="2" id="KW-0645">Protease</keyword>
<evidence type="ECO:0000256" key="3">
    <source>
        <dbReference type="ARBA" id="ARBA00022801"/>
    </source>
</evidence>
<accession>A0A1F5X2K9</accession>
<name>A0A1F5X2K9_9BACT</name>
<dbReference type="PANTHER" id="PTHR22939:SF129">
    <property type="entry name" value="SERINE PROTEASE HTRA2, MITOCHONDRIAL"/>
    <property type="match status" value="1"/>
</dbReference>
<comment type="caution">
    <text evidence="5">The sequence shown here is derived from an EMBL/GenBank/DDBJ whole genome shotgun (WGS) entry which is preliminary data.</text>
</comment>
<sequence>MDNINKMEYQDKIIEAIGKALPGVISIAASKEVELVAEDLQKMGMAPEQFAQKLQDEAENGKVSVSGGSGFIVDSAGLVLTNKHVVQDKKASYKVILNSTGESYDIEVIGKDPLADIAILKIINPPANLPTIKLGTAKNVRLGTAVIAIGNALGEFSNSVSTGIVSGLSRFLSAITDFEGHQERLRGLIQTDAAINPGNSGGPLINIEGEAIGINSAIVFGAQNIGFAIPIDRAKKDLEEIKKHGHIRSPFLGVKYVLLNKAVAGHFKIPTERGALVMREGLPDDKAVLPGSAAYEAGIKEHDVIVAANGKEITEKETLEDVLSNCNVGEKLNIQVLRKDKKMTFDILLEDRAKFS</sequence>
<evidence type="ECO:0000313" key="6">
    <source>
        <dbReference type="Proteomes" id="UP000178046"/>
    </source>
</evidence>
<dbReference type="SUPFAM" id="SSF50156">
    <property type="entry name" value="PDZ domain-like"/>
    <property type="match status" value="1"/>
</dbReference>
<dbReference type="GO" id="GO:0006508">
    <property type="term" value="P:proteolysis"/>
    <property type="evidence" value="ECO:0007669"/>
    <property type="project" value="UniProtKB-KW"/>
</dbReference>
<evidence type="ECO:0000259" key="4">
    <source>
        <dbReference type="SMART" id="SM00228"/>
    </source>
</evidence>
<keyword evidence="3" id="KW-0378">Hydrolase</keyword>
<dbReference type="InterPro" id="IPR001478">
    <property type="entry name" value="PDZ"/>
</dbReference>
<evidence type="ECO:0000313" key="5">
    <source>
        <dbReference type="EMBL" id="OGF82126.1"/>
    </source>
</evidence>
<dbReference type="SUPFAM" id="SSF50494">
    <property type="entry name" value="Trypsin-like serine proteases"/>
    <property type="match status" value="1"/>
</dbReference>
<dbReference type="GO" id="GO:0004252">
    <property type="term" value="F:serine-type endopeptidase activity"/>
    <property type="evidence" value="ECO:0007669"/>
    <property type="project" value="InterPro"/>
</dbReference>
<dbReference type="Pfam" id="PF13180">
    <property type="entry name" value="PDZ_2"/>
    <property type="match status" value="1"/>
</dbReference>
<dbReference type="PRINTS" id="PR00834">
    <property type="entry name" value="PROTEASES2C"/>
</dbReference>
<dbReference type="CDD" id="cd06779">
    <property type="entry name" value="cpPDZ_Deg_HtrA-like"/>
    <property type="match status" value="1"/>
</dbReference>
<dbReference type="Proteomes" id="UP000178046">
    <property type="component" value="Unassembled WGS sequence"/>
</dbReference>
<gene>
    <name evidence="5" type="ORF">A2924_00360</name>
</gene>
<feature type="domain" description="PDZ" evidence="4">
    <location>
        <begin position="250"/>
        <end position="340"/>
    </location>
</feature>
<dbReference type="EMBL" id="MFIA01000026">
    <property type="protein sequence ID" value="OGF82126.1"/>
    <property type="molecule type" value="Genomic_DNA"/>
</dbReference>
<dbReference type="InterPro" id="IPR001940">
    <property type="entry name" value="Peptidase_S1C"/>
</dbReference>
<comment type="similarity">
    <text evidence="1">Belongs to the peptidase S1C family.</text>
</comment>
<dbReference type="Gene3D" id="2.40.10.120">
    <property type="match status" value="1"/>
</dbReference>
<dbReference type="Pfam" id="PF13365">
    <property type="entry name" value="Trypsin_2"/>
    <property type="match status" value="1"/>
</dbReference>
<dbReference type="InterPro" id="IPR036034">
    <property type="entry name" value="PDZ_sf"/>
</dbReference>
<proteinExistence type="inferred from homology"/>
<dbReference type="PANTHER" id="PTHR22939">
    <property type="entry name" value="SERINE PROTEASE FAMILY S1C HTRA-RELATED"/>
    <property type="match status" value="1"/>
</dbReference>
<dbReference type="SMART" id="SM00228">
    <property type="entry name" value="PDZ"/>
    <property type="match status" value="1"/>
</dbReference>
<evidence type="ECO:0000256" key="2">
    <source>
        <dbReference type="ARBA" id="ARBA00022670"/>
    </source>
</evidence>
<evidence type="ECO:0000256" key="1">
    <source>
        <dbReference type="ARBA" id="ARBA00010541"/>
    </source>
</evidence>
<organism evidence="5 6">
    <name type="scientific">Candidatus Giovannonibacteria bacterium RIFCSPLOWO2_01_FULL_44_16</name>
    <dbReference type="NCBI Taxonomy" id="1798348"/>
    <lineage>
        <taxon>Bacteria</taxon>
        <taxon>Candidatus Giovannoniibacteriota</taxon>
    </lineage>
</organism>
<dbReference type="AlphaFoldDB" id="A0A1F5X2K9"/>
<dbReference type="Gene3D" id="2.30.42.10">
    <property type="match status" value="1"/>
</dbReference>
<reference evidence="5 6" key="1">
    <citation type="journal article" date="2016" name="Nat. Commun.">
        <title>Thousands of microbial genomes shed light on interconnected biogeochemical processes in an aquifer system.</title>
        <authorList>
            <person name="Anantharaman K."/>
            <person name="Brown C.T."/>
            <person name="Hug L.A."/>
            <person name="Sharon I."/>
            <person name="Castelle C.J."/>
            <person name="Probst A.J."/>
            <person name="Thomas B.C."/>
            <person name="Singh A."/>
            <person name="Wilkins M.J."/>
            <person name="Karaoz U."/>
            <person name="Brodie E.L."/>
            <person name="Williams K.H."/>
            <person name="Hubbard S.S."/>
            <person name="Banfield J.F."/>
        </authorList>
    </citation>
    <scope>NUCLEOTIDE SEQUENCE [LARGE SCALE GENOMIC DNA]</scope>
</reference>